<dbReference type="PRINTS" id="PR00465">
    <property type="entry name" value="EP450IV"/>
</dbReference>
<dbReference type="GO" id="GO:0020037">
    <property type="term" value="F:heme binding"/>
    <property type="evidence" value="ECO:0007669"/>
    <property type="project" value="InterPro"/>
</dbReference>
<dbReference type="PANTHER" id="PTHR24305:SF166">
    <property type="entry name" value="CYTOCHROME P450 12A4, MITOCHONDRIAL-RELATED"/>
    <property type="match status" value="1"/>
</dbReference>
<evidence type="ECO:0000256" key="4">
    <source>
        <dbReference type="ARBA" id="ARBA00022723"/>
    </source>
</evidence>
<gene>
    <name evidence="8" type="primary">g3340</name>
</gene>
<name>A0A2R4QF00_9PEZI</name>
<dbReference type="AlphaFoldDB" id="A0A2R4QF00"/>
<dbReference type="InterPro" id="IPR001128">
    <property type="entry name" value="Cyt_P450"/>
</dbReference>
<comment type="cofactor">
    <cofactor evidence="1 7">
        <name>heme</name>
        <dbReference type="ChEBI" id="CHEBI:30413"/>
    </cofactor>
</comment>
<dbReference type="PANTHER" id="PTHR24305">
    <property type="entry name" value="CYTOCHROME P450"/>
    <property type="match status" value="1"/>
</dbReference>
<proteinExistence type="inferred from homology"/>
<dbReference type="SUPFAM" id="SSF48264">
    <property type="entry name" value="Cytochrome P450"/>
    <property type="match status" value="1"/>
</dbReference>
<evidence type="ECO:0000256" key="7">
    <source>
        <dbReference type="PIRSR" id="PIRSR602403-1"/>
    </source>
</evidence>
<reference evidence="8" key="1">
    <citation type="submission" date="2018-02" db="EMBL/GenBank/DDBJ databases">
        <title>Biosynthetic Pathway for Furanosteroid Demethoxyviridin and Identification of an Unusual Pregnane Side-chain Cleavage.</title>
        <authorList>
            <person name="Wang G.-Q."/>
            <person name="Chen G.-D."/>
            <person name="Qin S.-Y."/>
            <person name="Hu D."/>
            <person name="Awakawa T."/>
            <person name="Li S.-Y."/>
            <person name="Lv J.-M."/>
            <person name="Wang C.-X."/>
            <person name="Yao X.-S."/>
            <person name="Abe I."/>
            <person name="Gao H."/>
        </authorList>
    </citation>
    <scope>NUCLEOTIDE SEQUENCE</scope>
    <source>
        <strain evidence="8">JN3340</strain>
    </source>
</reference>
<sequence>MDVITCAGLTALELVALVPGRELYELSILKKFVIVLLAQYVLLKIYRVILYPNLFSPLRHIPGPKDHNLVLGQEVRKFKAESPFSVQVGWMRRWPDAPFIRYLSFAGKEVLLVNSLAAHKAVLQTHVYDFVKPPLFARLVGEITGVGLLFAEGEHHKRERRLLTGPFSVPSMRKLLPIFREKAKDITAVFENLLGDKPHATIEAIETLSKSTMDTIGVTVLGTELETLSSMYPLGFQELYSRVLHQGAVGQLIWVVNAFIPIRSLVPLEANYRFIQAITDLRKMLRDIIEKRKADLADGTYEKEMGQSRDLLTYMLEEAELRRQETGKEVWTVDDIIGHLLNFTSAGHESSANAISWSLYVLATNPSIQDRLRSEISSLLKANPEPDYDSISGLPFLHNFLREVLRVFPPSYMTQREATRDLVIEQTRIPKGTQVDVIIPLPHQHPKIWGPDAAAFDPDRWDRLAGDAASPFAFEAFLQGPRTCPGRNFAVAVVKAALVELVPRFRFLGIERGEGDATLLTGGEERVGRGVRFANPSLTLRPAGGMFVRFERIRA</sequence>
<dbReference type="GO" id="GO:0016705">
    <property type="term" value="F:oxidoreductase activity, acting on paired donors, with incorporation or reduction of molecular oxygen"/>
    <property type="evidence" value="ECO:0007669"/>
    <property type="project" value="InterPro"/>
</dbReference>
<dbReference type="PRINTS" id="PR00385">
    <property type="entry name" value="P450"/>
</dbReference>
<evidence type="ECO:0000256" key="1">
    <source>
        <dbReference type="ARBA" id="ARBA00001971"/>
    </source>
</evidence>
<dbReference type="EMBL" id="MG886391">
    <property type="protein sequence ID" value="AVY05534.1"/>
    <property type="molecule type" value="Genomic_DNA"/>
</dbReference>
<keyword evidence="5 7" id="KW-0408">Iron</keyword>
<dbReference type="Pfam" id="PF00067">
    <property type="entry name" value="p450"/>
    <property type="match status" value="1"/>
</dbReference>
<evidence type="ECO:0000256" key="6">
    <source>
        <dbReference type="ARBA" id="ARBA00023033"/>
    </source>
</evidence>
<protein>
    <submittedName>
        <fullName evidence="8">Cytochrome P450 monooxygenase</fullName>
    </submittedName>
</protein>
<accession>A0A2R4QF00</accession>
<organism evidence="8">
    <name type="scientific">Nodulisporium sp</name>
    <dbReference type="NCBI Taxonomy" id="1897413"/>
    <lineage>
        <taxon>Eukaryota</taxon>
        <taxon>Fungi</taxon>
        <taxon>Dikarya</taxon>
        <taxon>Ascomycota</taxon>
        <taxon>Pezizomycotina</taxon>
        <taxon>Sordariomycetes</taxon>
        <taxon>Xylariomycetidae</taxon>
        <taxon>Xylariales</taxon>
        <taxon>Xylariaceae</taxon>
        <taxon>Nodulisporium</taxon>
    </lineage>
</organism>
<keyword evidence="3 7" id="KW-0349">Heme</keyword>
<feature type="binding site" description="axial binding residue" evidence="7">
    <location>
        <position position="484"/>
    </location>
    <ligand>
        <name>heme</name>
        <dbReference type="ChEBI" id="CHEBI:30413"/>
    </ligand>
    <ligandPart>
        <name>Fe</name>
        <dbReference type="ChEBI" id="CHEBI:18248"/>
    </ligandPart>
</feature>
<evidence type="ECO:0000256" key="3">
    <source>
        <dbReference type="ARBA" id="ARBA00022617"/>
    </source>
</evidence>
<dbReference type="InterPro" id="IPR036396">
    <property type="entry name" value="Cyt_P450_sf"/>
</dbReference>
<keyword evidence="6 8" id="KW-0560">Oxidoreductase</keyword>
<dbReference type="Gene3D" id="1.10.630.10">
    <property type="entry name" value="Cytochrome P450"/>
    <property type="match status" value="1"/>
</dbReference>
<dbReference type="GO" id="GO:0005506">
    <property type="term" value="F:iron ion binding"/>
    <property type="evidence" value="ECO:0007669"/>
    <property type="project" value="InterPro"/>
</dbReference>
<evidence type="ECO:0000313" key="8">
    <source>
        <dbReference type="EMBL" id="AVY05534.1"/>
    </source>
</evidence>
<dbReference type="InterPro" id="IPR002403">
    <property type="entry name" value="Cyt_P450_E_grp-IV"/>
</dbReference>
<keyword evidence="4 7" id="KW-0479">Metal-binding</keyword>
<dbReference type="InterPro" id="IPR050121">
    <property type="entry name" value="Cytochrome_P450_monoxygenase"/>
</dbReference>
<dbReference type="GO" id="GO:0004497">
    <property type="term" value="F:monooxygenase activity"/>
    <property type="evidence" value="ECO:0007669"/>
    <property type="project" value="UniProtKB-KW"/>
</dbReference>
<evidence type="ECO:0000256" key="2">
    <source>
        <dbReference type="ARBA" id="ARBA00010617"/>
    </source>
</evidence>
<evidence type="ECO:0000256" key="5">
    <source>
        <dbReference type="ARBA" id="ARBA00023004"/>
    </source>
</evidence>
<keyword evidence="6 8" id="KW-0503">Monooxygenase</keyword>
<comment type="similarity">
    <text evidence="2">Belongs to the cytochrome P450 family.</text>
</comment>